<accession>A0AC34FK25</accession>
<evidence type="ECO:0000313" key="2">
    <source>
        <dbReference type="WBParaSite" id="ES5_v2.g16998.t1"/>
    </source>
</evidence>
<dbReference type="WBParaSite" id="ES5_v2.g16998.t1">
    <property type="protein sequence ID" value="ES5_v2.g16998.t1"/>
    <property type="gene ID" value="ES5_v2.g16998"/>
</dbReference>
<reference evidence="2" key="1">
    <citation type="submission" date="2022-11" db="UniProtKB">
        <authorList>
            <consortium name="WormBaseParasite"/>
        </authorList>
    </citation>
    <scope>IDENTIFICATION</scope>
</reference>
<protein>
    <submittedName>
        <fullName evidence="2">Uncharacterized protein</fullName>
    </submittedName>
</protein>
<sequence>MEELNVDGSENSRDKFNALMEDLQTKTDNFMNVICATKTLGKIRVKPISAVAYEKLDAFIASIDDVIKWYESDNSEMKEKIDFLSAKVKDVLKESDARMEETEKIIAEQNEKITKIEETSSKMIFDYDENFKALEEKIEAMKDSENKMQEKCKEFEQKETASKKLIEEMEIKINTEMFKLGALTINLKEANDDIHYWKQKFEQVNLHAGNTEMNNRLAELEAELQLKTAKNADDARQHEADKITKIEETSSKMISDYDEKIIALEEKIETMKDSENKMEQKCKEFEQKETASNKIIEEMEIKINTEMFKVGALTINLKEANDDVLSVNNLESSNVFGCCYCYDQDICRKETATNLLKLPTFANLQLFYLIRCPYEFDLETFGKFMKVCLVLILYTNI</sequence>
<proteinExistence type="predicted"/>
<dbReference type="Proteomes" id="UP000887579">
    <property type="component" value="Unplaced"/>
</dbReference>
<organism evidence="1 2">
    <name type="scientific">Panagrolaimus sp. ES5</name>
    <dbReference type="NCBI Taxonomy" id="591445"/>
    <lineage>
        <taxon>Eukaryota</taxon>
        <taxon>Metazoa</taxon>
        <taxon>Ecdysozoa</taxon>
        <taxon>Nematoda</taxon>
        <taxon>Chromadorea</taxon>
        <taxon>Rhabditida</taxon>
        <taxon>Tylenchina</taxon>
        <taxon>Panagrolaimomorpha</taxon>
        <taxon>Panagrolaimoidea</taxon>
        <taxon>Panagrolaimidae</taxon>
        <taxon>Panagrolaimus</taxon>
    </lineage>
</organism>
<name>A0AC34FK25_9BILA</name>
<evidence type="ECO:0000313" key="1">
    <source>
        <dbReference type="Proteomes" id="UP000887579"/>
    </source>
</evidence>